<dbReference type="InterPro" id="IPR043760">
    <property type="entry name" value="PycTM_dom"/>
</dbReference>
<evidence type="ECO:0000313" key="10">
    <source>
        <dbReference type="EMBL" id="GAD51097.1"/>
    </source>
</evidence>
<evidence type="ECO:0000256" key="2">
    <source>
        <dbReference type="ARBA" id="ARBA00022475"/>
    </source>
</evidence>
<evidence type="ECO:0000256" key="3">
    <source>
        <dbReference type="ARBA" id="ARBA00022692"/>
    </source>
</evidence>
<dbReference type="AlphaFoldDB" id="U2YQV2"/>
<evidence type="ECO:0000256" key="4">
    <source>
        <dbReference type="ARBA" id="ARBA00022741"/>
    </source>
</evidence>
<keyword evidence="6" id="KW-0051">Antiviral defense</keyword>
<dbReference type="EMBL" id="BASZ01000017">
    <property type="protein sequence ID" value="GAD51097.1"/>
    <property type="molecule type" value="Genomic_DNA"/>
</dbReference>
<keyword evidence="2" id="KW-1003">Cell membrane</keyword>
<dbReference type="GO" id="GO:0005886">
    <property type="term" value="C:plasma membrane"/>
    <property type="evidence" value="ECO:0007669"/>
    <property type="project" value="UniProtKB-SubCell"/>
</dbReference>
<evidence type="ECO:0000256" key="7">
    <source>
        <dbReference type="ARBA" id="ARBA00023136"/>
    </source>
</evidence>
<proteinExistence type="predicted"/>
<evidence type="ECO:0000256" key="6">
    <source>
        <dbReference type="ARBA" id="ARBA00023118"/>
    </source>
</evidence>
<sequence>MSSQQTEEHQTPILLPPEIENAPGIVAPPTATATIQPVPVSSLEAHHGEFATFHEGYVRHYIQLADAKAGVGFGVISGVLAYLLGKDAVREILWHPALSAKFGITATAILFLIVSAICAFLVIAPRLRSSPGDAGLVFFGDVGGRASGDEYVSDIASRSDSDLTAARLRHCFDVARVCTRKYALLKKSIWLALPGLALAMVTFLIS</sequence>
<dbReference type="GO" id="GO:0000166">
    <property type="term" value="F:nucleotide binding"/>
    <property type="evidence" value="ECO:0007669"/>
    <property type="project" value="UniProtKB-KW"/>
</dbReference>
<evidence type="ECO:0000313" key="11">
    <source>
        <dbReference type="Proteomes" id="UP000016568"/>
    </source>
</evidence>
<keyword evidence="7 8" id="KW-0472">Membrane</keyword>
<dbReference type="RefSeq" id="WP_021691915.1">
    <property type="nucleotide sequence ID" value="NZ_BASZ01000017.1"/>
</dbReference>
<keyword evidence="11" id="KW-1185">Reference proteome</keyword>
<dbReference type="GO" id="GO:0051607">
    <property type="term" value="P:defense response to virus"/>
    <property type="evidence" value="ECO:0007669"/>
    <property type="project" value="UniProtKB-KW"/>
</dbReference>
<keyword evidence="5 8" id="KW-1133">Transmembrane helix</keyword>
<keyword evidence="3 8" id="KW-0812">Transmembrane</keyword>
<name>U2YQV2_9SPHN</name>
<evidence type="ECO:0000259" key="9">
    <source>
        <dbReference type="Pfam" id="PF18967"/>
    </source>
</evidence>
<evidence type="ECO:0000256" key="5">
    <source>
        <dbReference type="ARBA" id="ARBA00022989"/>
    </source>
</evidence>
<dbReference type="Pfam" id="PF18967">
    <property type="entry name" value="PycTM"/>
    <property type="match status" value="1"/>
</dbReference>
<comment type="caution">
    <text evidence="10">The sequence shown here is derived from an EMBL/GenBank/DDBJ whole genome shotgun (WGS) entry which is preliminary data.</text>
</comment>
<protein>
    <recommendedName>
        <fullName evidence="9">Pycsar effector protein domain-containing protein</fullName>
    </recommendedName>
</protein>
<keyword evidence="4" id="KW-0547">Nucleotide-binding</keyword>
<gene>
    <name evidence="10" type="ORF">NT2_17_00140</name>
</gene>
<dbReference type="Proteomes" id="UP000016568">
    <property type="component" value="Unassembled WGS sequence"/>
</dbReference>
<accession>U2YQV2</accession>
<evidence type="ECO:0000256" key="8">
    <source>
        <dbReference type="SAM" id="Phobius"/>
    </source>
</evidence>
<organism evidence="10 11">
    <name type="scientific">Caenibius tardaugens NBRC 16725</name>
    <dbReference type="NCBI Taxonomy" id="1219035"/>
    <lineage>
        <taxon>Bacteria</taxon>
        <taxon>Pseudomonadati</taxon>
        <taxon>Pseudomonadota</taxon>
        <taxon>Alphaproteobacteria</taxon>
        <taxon>Sphingomonadales</taxon>
        <taxon>Erythrobacteraceae</taxon>
        <taxon>Caenibius</taxon>
    </lineage>
</organism>
<comment type="subcellular location">
    <subcellularLocation>
        <location evidence="1">Cell membrane</location>
    </subcellularLocation>
</comment>
<feature type="transmembrane region" description="Helical" evidence="8">
    <location>
        <begin position="189"/>
        <end position="205"/>
    </location>
</feature>
<dbReference type="KEGG" id="ntd:EGO55_04405"/>
<dbReference type="OrthoDB" id="7594170at2"/>
<feature type="transmembrane region" description="Helical" evidence="8">
    <location>
        <begin position="67"/>
        <end position="84"/>
    </location>
</feature>
<evidence type="ECO:0000256" key="1">
    <source>
        <dbReference type="ARBA" id="ARBA00004236"/>
    </source>
</evidence>
<feature type="domain" description="Pycsar effector protein" evidence="9">
    <location>
        <begin position="56"/>
        <end position="205"/>
    </location>
</feature>
<reference evidence="10 11" key="1">
    <citation type="submission" date="2013-09" db="EMBL/GenBank/DDBJ databases">
        <title>Whole genome shotgun sequence of Novosphingobium tardaugens NBRC 16725.</title>
        <authorList>
            <person name="Isaki S."/>
            <person name="Hosoyama A."/>
            <person name="Tsuchikane K."/>
            <person name="Katsumata H."/>
            <person name="Ando Y."/>
            <person name="Yamazaki S."/>
            <person name="Fujita N."/>
        </authorList>
    </citation>
    <scope>NUCLEOTIDE SEQUENCE [LARGE SCALE GENOMIC DNA]</scope>
    <source>
        <strain evidence="10 11">NBRC 16725</strain>
    </source>
</reference>
<feature type="transmembrane region" description="Helical" evidence="8">
    <location>
        <begin position="104"/>
        <end position="124"/>
    </location>
</feature>